<reference evidence="7 8" key="2">
    <citation type="submission" date="2018-08" db="EMBL/GenBank/DDBJ databases">
        <title>Streptomyces kandeliansis sp. nov., an endophytic bacterium isolated from mangrove plant.</title>
        <authorList>
            <person name="Wang R."/>
        </authorList>
    </citation>
    <scope>NUCLEOTIDE SEQUENCE [LARGE SCALE GENOMIC DNA]</scope>
    <source>
        <strain evidence="8">H14(2018)</strain>
    </source>
</reference>
<dbReference type="InterPro" id="IPR015879">
    <property type="entry name" value="Ring_hydroxy_dOase_asu_C_dom"/>
</dbReference>
<dbReference type="SUPFAM" id="SSF55961">
    <property type="entry name" value="Bet v1-like"/>
    <property type="match status" value="1"/>
</dbReference>
<evidence type="ECO:0000256" key="1">
    <source>
        <dbReference type="ARBA" id="ARBA00001962"/>
    </source>
</evidence>
<evidence type="ECO:0000256" key="2">
    <source>
        <dbReference type="ARBA" id="ARBA00022714"/>
    </source>
</evidence>
<evidence type="ECO:0000256" key="6">
    <source>
        <dbReference type="ARBA" id="ARBA00023014"/>
    </source>
</evidence>
<accession>A0A3M9K8P5</accession>
<dbReference type="Pfam" id="PF00848">
    <property type="entry name" value="Ring_hydroxyl_A"/>
    <property type="match status" value="1"/>
</dbReference>
<gene>
    <name evidence="7" type="ORF">DVH21_27635</name>
</gene>
<dbReference type="GO" id="GO:0051537">
    <property type="term" value="F:2 iron, 2 sulfur cluster binding"/>
    <property type="evidence" value="ECO:0007669"/>
    <property type="project" value="UniProtKB-KW"/>
</dbReference>
<evidence type="ECO:0000313" key="8">
    <source>
        <dbReference type="Proteomes" id="UP000253958"/>
    </source>
</evidence>
<dbReference type="InterPro" id="IPR036922">
    <property type="entry name" value="Rieske_2Fe-2S_sf"/>
</dbReference>
<dbReference type="Pfam" id="PF00355">
    <property type="entry name" value="Rieske"/>
    <property type="match status" value="1"/>
</dbReference>
<proteinExistence type="predicted"/>
<dbReference type="EMBL" id="CP031263">
    <property type="protein sequence ID" value="AXH93416.1"/>
    <property type="molecule type" value="Genomic_DNA"/>
</dbReference>
<organism evidence="7 8">
    <name type="scientific">Micromonospora aurantiaca</name>
    <name type="common">nom. illeg.</name>
    <dbReference type="NCBI Taxonomy" id="47850"/>
    <lineage>
        <taxon>Bacteria</taxon>
        <taxon>Bacillati</taxon>
        <taxon>Actinomycetota</taxon>
        <taxon>Actinomycetes</taxon>
        <taxon>Micromonosporales</taxon>
        <taxon>Micromonosporaceae</taxon>
        <taxon>Micromonospora</taxon>
    </lineage>
</organism>
<reference evidence="7 8" key="1">
    <citation type="submission" date="2018-07" db="EMBL/GenBank/DDBJ databases">
        <authorList>
            <person name="Ye Y."/>
        </authorList>
    </citation>
    <scope>NUCLEOTIDE SEQUENCE [LARGE SCALE GENOMIC DNA]</scope>
    <source>
        <strain evidence="8">H14(2018)</strain>
    </source>
</reference>
<dbReference type="PROSITE" id="PS51296">
    <property type="entry name" value="RIESKE"/>
    <property type="match status" value="1"/>
</dbReference>
<dbReference type="GO" id="GO:0051213">
    <property type="term" value="F:dioxygenase activity"/>
    <property type="evidence" value="ECO:0007669"/>
    <property type="project" value="UniProtKB-KW"/>
</dbReference>
<dbReference type="Proteomes" id="UP000253958">
    <property type="component" value="Chromosome"/>
</dbReference>
<dbReference type="PRINTS" id="PR00090">
    <property type="entry name" value="RNGDIOXGNASE"/>
</dbReference>
<dbReference type="GO" id="GO:0004497">
    <property type="term" value="F:monooxygenase activity"/>
    <property type="evidence" value="ECO:0007669"/>
    <property type="project" value="UniProtKB-ARBA"/>
</dbReference>
<protein>
    <submittedName>
        <fullName evidence="7">Aromatic ring-hydroxylating dioxygenase subunit alpha</fullName>
    </submittedName>
</protein>
<dbReference type="AlphaFoldDB" id="A0A3M9K8P5"/>
<evidence type="ECO:0000256" key="5">
    <source>
        <dbReference type="ARBA" id="ARBA00023004"/>
    </source>
</evidence>
<keyword evidence="5" id="KW-0408">Iron</keyword>
<dbReference type="SUPFAM" id="SSF50022">
    <property type="entry name" value="ISP domain"/>
    <property type="match status" value="1"/>
</dbReference>
<dbReference type="CDD" id="cd03469">
    <property type="entry name" value="Rieske_RO_Alpha_N"/>
    <property type="match status" value="1"/>
</dbReference>
<dbReference type="GO" id="GO:0005506">
    <property type="term" value="F:iron ion binding"/>
    <property type="evidence" value="ECO:0007669"/>
    <property type="project" value="InterPro"/>
</dbReference>
<keyword evidence="3" id="KW-0479">Metal-binding</keyword>
<comment type="cofactor">
    <cofactor evidence="1">
        <name>Fe cation</name>
        <dbReference type="ChEBI" id="CHEBI:24875"/>
    </cofactor>
</comment>
<keyword evidence="7" id="KW-0223">Dioxygenase</keyword>
<dbReference type="PANTHER" id="PTHR43756:SF5">
    <property type="entry name" value="CHOLINE MONOOXYGENASE, CHLOROPLASTIC"/>
    <property type="match status" value="1"/>
</dbReference>
<dbReference type="PANTHER" id="PTHR43756">
    <property type="entry name" value="CHOLINE MONOOXYGENASE, CHLOROPLASTIC"/>
    <property type="match status" value="1"/>
</dbReference>
<keyword evidence="2" id="KW-0001">2Fe-2S</keyword>
<name>A0A3M9K8P5_9ACTN</name>
<evidence type="ECO:0000256" key="4">
    <source>
        <dbReference type="ARBA" id="ARBA00023002"/>
    </source>
</evidence>
<dbReference type="GO" id="GO:0016705">
    <property type="term" value="F:oxidoreductase activity, acting on paired donors, with incorporation or reduction of molecular oxygen"/>
    <property type="evidence" value="ECO:0007669"/>
    <property type="project" value="UniProtKB-ARBA"/>
</dbReference>
<evidence type="ECO:0000256" key="3">
    <source>
        <dbReference type="ARBA" id="ARBA00022723"/>
    </source>
</evidence>
<sequence>MTTPNRGSGELNALLDQLREYVTPQPPWISLPPRAFTSPELYELELDRIFRRSWIMVARVDQLAGPGDYLALTIAGEPLLLTRDRTGTLNAMSPICRHRMMPVVAAGAGRAEHFTCPYHLWRYGLDGQLIAATHMRGNPAFDPGSCRLPGFAVEQWQGFVFVNLDSGAPPLRTHLSRIGEDLGNYELGAMTQVGSFVEDWHCNWKVAVENVHENYHVMGFHPETIQPSTPGGSDTDVRDDSPLVLRFTVPFKEPQEVEFLRLTEQERRQVYNVSVFPCTSFAAAGETVIWLSFIPTAIDRTEVRGGILAPSQTVEGTDAEQLQQIREGNEAYAAVINGEDQRGLEEVQRAVGSRFAGRGHLSPKEPAVPVFYRKLAAALLAEEYREPAEAGPLAAVQSSLS</sequence>
<keyword evidence="6" id="KW-0411">Iron-sulfur</keyword>
<dbReference type="Gene3D" id="2.102.10.10">
    <property type="entry name" value="Rieske [2Fe-2S] iron-sulphur domain"/>
    <property type="match status" value="1"/>
</dbReference>
<evidence type="ECO:0000313" key="7">
    <source>
        <dbReference type="EMBL" id="AXH93416.1"/>
    </source>
</evidence>
<dbReference type="InterPro" id="IPR017941">
    <property type="entry name" value="Rieske_2Fe-2S"/>
</dbReference>
<dbReference type="Gene3D" id="3.90.380.10">
    <property type="entry name" value="Naphthalene 1,2-dioxygenase Alpha Subunit, Chain A, domain 1"/>
    <property type="match status" value="2"/>
</dbReference>
<keyword evidence="4" id="KW-0560">Oxidoreductase</keyword>
<dbReference type="RefSeq" id="WP_013476212.1">
    <property type="nucleotide sequence ID" value="NZ_CBDRIQ010000059.1"/>
</dbReference>
<dbReference type="InterPro" id="IPR001663">
    <property type="entry name" value="Rng_hydr_dOase-A"/>
</dbReference>